<evidence type="ECO:0000313" key="2">
    <source>
        <dbReference type="Proteomes" id="UP000004358"/>
    </source>
</evidence>
<comment type="caution">
    <text evidence="1">The sequence shown here is derived from an EMBL/GenBank/DDBJ whole genome shotgun (WGS) entry which is preliminary data.</text>
</comment>
<organism evidence="1 2">
    <name type="scientific">Blastopirellula marina DSM 3645</name>
    <dbReference type="NCBI Taxonomy" id="314230"/>
    <lineage>
        <taxon>Bacteria</taxon>
        <taxon>Pseudomonadati</taxon>
        <taxon>Planctomycetota</taxon>
        <taxon>Planctomycetia</taxon>
        <taxon>Pirellulales</taxon>
        <taxon>Pirellulaceae</taxon>
        <taxon>Blastopirellula</taxon>
    </lineage>
</organism>
<reference evidence="1 2" key="1">
    <citation type="submission" date="2006-02" db="EMBL/GenBank/DDBJ databases">
        <authorList>
            <person name="Amann R."/>
            <person name="Ferriera S."/>
            <person name="Johnson J."/>
            <person name="Kravitz S."/>
            <person name="Halpern A."/>
            <person name="Remington K."/>
            <person name="Beeson K."/>
            <person name="Tran B."/>
            <person name="Rogers Y.-H."/>
            <person name="Friedman R."/>
            <person name="Venter J.C."/>
        </authorList>
    </citation>
    <scope>NUCLEOTIDE SEQUENCE [LARGE SCALE GENOMIC DNA]</scope>
    <source>
        <strain evidence="1 2">DSM 3645</strain>
    </source>
</reference>
<dbReference type="Proteomes" id="UP000004358">
    <property type="component" value="Unassembled WGS sequence"/>
</dbReference>
<dbReference type="EMBL" id="AANZ01000013">
    <property type="protein sequence ID" value="EAQ79630.1"/>
    <property type="molecule type" value="Genomic_DNA"/>
</dbReference>
<sequence length="88" mass="9714">MHSKGCAGRSSVDSFEPTIDEEHPLLKLPLGNNIVEEINARQDYVLEELDVLNRRLEDLLASLTARPTAEPSVVPIPVPVEADQRRAA</sequence>
<name>A3ZUP4_9BACT</name>
<gene>
    <name evidence="1" type="ORF">DSM3645_24015</name>
</gene>
<dbReference type="STRING" id="314230.DSM3645_24015"/>
<evidence type="ECO:0000313" key="1">
    <source>
        <dbReference type="EMBL" id="EAQ79630.1"/>
    </source>
</evidence>
<proteinExistence type="predicted"/>
<protein>
    <submittedName>
        <fullName evidence="1">Uncharacterized protein</fullName>
    </submittedName>
</protein>
<dbReference type="AlphaFoldDB" id="A3ZUP4"/>
<dbReference type="HOGENOM" id="CLU_2462913_0_0_0"/>
<accession>A3ZUP4</accession>